<reference evidence="2" key="1">
    <citation type="submission" date="2018-01" db="EMBL/GenBank/DDBJ databases">
        <title>An insight into the sialome of Amazonian anophelines.</title>
        <authorList>
            <person name="Ribeiro J.M."/>
            <person name="Scarpassa V."/>
            <person name="Calvo E."/>
        </authorList>
    </citation>
    <scope>NUCLEOTIDE SEQUENCE</scope>
    <source>
        <tissue evidence="2">Salivary glands</tissue>
    </source>
</reference>
<keyword evidence="1" id="KW-1133">Transmembrane helix</keyword>
<proteinExistence type="predicted"/>
<accession>A0A2M3ZWJ5</accession>
<feature type="transmembrane region" description="Helical" evidence="1">
    <location>
        <begin position="39"/>
        <end position="58"/>
    </location>
</feature>
<sequence>MNGERRKIAKPLTMFSALLFLLLLSTSLPSLPSFCIVLHLFRVFFFSSIMIVLFSFPFRAPHQSEIIFPLPSGIDTHRLARATVDGAVTSLLVPAIASSFPSVCF</sequence>
<keyword evidence="1" id="KW-0472">Membrane</keyword>
<dbReference type="EMBL" id="GGFM01012173">
    <property type="protein sequence ID" value="MBW32924.1"/>
    <property type="molecule type" value="Transcribed_RNA"/>
</dbReference>
<protein>
    <submittedName>
        <fullName evidence="2">Putative secreted peptide</fullName>
    </submittedName>
</protein>
<evidence type="ECO:0000256" key="1">
    <source>
        <dbReference type="SAM" id="Phobius"/>
    </source>
</evidence>
<name>A0A2M3ZWJ5_9DIPT</name>
<organism evidence="2">
    <name type="scientific">Anopheles braziliensis</name>
    <dbReference type="NCBI Taxonomy" id="58242"/>
    <lineage>
        <taxon>Eukaryota</taxon>
        <taxon>Metazoa</taxon>
        <taxon>Ecdysozoa</taxon>
        <taxon>Arthropoda</taxon>
        <taxon>Hexapoda</taxon>
        <taxon>Insecta</taxon>
        <taxon>Pterygota</taxon>
        <taxon>Neoptera</taxon>
        <taxon>Endopterygota</taxon>
        <taxon>Diptera</taxon>
        <taxon>Nematocera</taxon>
        <taxon>Culicoidea</taxon>
        <taxon>Culicidae</taxon>
        <taxon>Anophelinae</taxon>
        <taxon>Anopheles</taxon>
    </lineage>
</organism>
<dbReference type="AlphaFoldDB" id="A0A2M3ZWJ5"/>
<keyword evidence="1" id="KW-0812">Transmembrane</keyword>
<evidence type="ECO:0000313" key="2">
    <source>
        <dbReference type="EMBL" id="MBW32924.1"/>
    </source>
</evidence>